<protein>
    <submittedName>
        <fullName evidence="1">Uncharacterized protein</fullName>
    </submittedName>
</protein>
<accession>A0A1F7HFQ2</accession>
<evidence type="ECO:0000313" key="1">
    <source>
        <dbReference type="EMBL" id="OGK30057.1"/>
    </source>
</evidence>
<sequence length="485" mass="54865">MDRETGSLDKTSQPSKRLDRLSFRQKVASVIGVSTILGGTVGEIIRPMEKAKGLLDPPSHYYDYLTVVNSRVENQSEDVSPAAWREPPAKFVESSLTTLHDTDGGVSVDYSQASPHPLTHEEAEKQYEELPDYVKHAISRAYMTRSGMYEGYWRDIDKDVMKYVLHMEMVGPVKNITIIRERDSLILVKMADDGTVSYSVIWMIPGKDNWNGVEGISAPEEAFKSLDEILADTPLAQISPEGIQAMLYIIQHTELTPDEQRMLNESLKEMKIDSEYVMIELLAMLSRSGDEVPFLSKGTMLTLLKRVSAELAQDDPNSQSTNIDAIQASSAILAAESLYSKDASDHIDESHIERTVRYIRMSMEEGIASNKMFQHEIDFIIANVVAREFNNVDYADIVHMIKLLEEERGKYHSLVDYYPPVALSGAYPHRVSYMQSYHFEDNHVLSDVYAVATKGTPQNIEALLSQIALEYHWQTMRMRVQKALP</sequence>
<name>A0A1F7HFQ2_9BACT</name>
<evidence type="ECO:0000313" key="2">
    <source>
        <dbReference type="Proteomes" id="UP000178098"/>
    </source>
</evidence>
<reference evidence="1 2" key="1">
    <citation type="journal article" date="2016" name="Nat. Commun.">
        <title>Thousands of microbial genomes shed light on interconnected biogeochemical processes in an aquifer system.</title>
        <authorList>
            <person name="Anantharaman K."/>
            <person name="Brown C.T."/>
            <person name="Hug L.A."/>
            <person name="Sharon I."/>
            <person name="Castelle C.J."/>
            <person name="Probst A.J."/>
            <person name="Thomas B.C."/>
            <person name="Singh A."/>
            <person name="Wilkins M.J."/>
            <person name="Karaoz U."/>
            <person name="Brodie E.L."/>
            <person name="Williams K.H."/>
            <person name="Hubbard S.S."/>
            <person name="Banfield J.F."/>
        </authorList>
    </citation>
    <scope>NUCLEOTIDE SEQUENCE [LARGE SCALE GENOMIC DNA]</scope>
</reference>
<proteinExistence type="predicted"/>
<dbReference type="Proteomes" id="UP000178098">
    <property type="component" value="Unassembled WGS sequence"/>
</dbReference>
<dbReference type="AlphaFoldDB" id="A0A1F7HFQ2"/>
<gene>
    <name evidence="1" type="ORF">A3D08_01365</name>
</gene>
<comment type="caution">
    <text evidence="1">The sequence shown here is derived from an EMBL/GenBank/DDBJ whole genome shotgun (WGS) entry which is preliminary data.</text>
</comment>
<dbReference type="EMBL" id="MFZT01000035">
    <property type="protein sequence ID" value="OGK30057.1"/>
    <property type="molecule type" value="Genomic_DNA"/>
</dbReference>
<organism evidence="1 2">
    <name type="scientific">Candidatus Roizmanbacteria bacterium RIFCSPHIGHO2_02_FULL_43_11</name>
    <dbReference type="NCBI Taxonomy" id="1802043"/>
    <lineage>
        <taxon>Bacteria</taxon>
        <taxon>Candidatus Roizmaniibacteriota</taxon>
    </lineage>
</organism>